<comment type="caution">
    <text evidence="1">The sequence shown here is derived from an EMBL/GenBank/DDBJ whole genome shotgun (WGS) entry which is preliminary data.</text>
</comment>
<gene>
    <name evidence="1" type="ORF">GCM10011487_58920</name>
</gene>
<proteinExistence type="predicted"/>
<name>A0A829YM33_9GAMM</name>
<dbReference type="EMBL" id="BLJN01000007">
    <property type="protein sequence ID" value="GFE83892.1"/>
    <property type="molecule type" value="Genomic_DNA"/>
</dbReference>
<evidence type="ECO:0000313" key="1">
    <source>
        <dbReference type="EMBL" id="GFE83892.1"/>
    </source>
</evidence>
<evidence type="ECO:0000313" key="2">
    <source>
        <dbReference type="Proteomes" id="UP000445000"/>
    </source>
</evidence>
<protein>
    <submittedName>
        <fullName evidence="1">Uncharacterized protein</fullName>
    </submittedName>
</protein>
<organism evidence="1 2">
    <name type="scientific">Steroidobacter agaridevorans</name>
    <dbReference type="NCBI Taxonomy" id="2695856"/>
    <lineage>
        <taxon>Bacteria</taxon>
        <taxon>Pseudomonadati</taxon>
        <taxon>Pseudomonadota</taxon>
        <taxon>Gammaproteobacteria</taxon>
        <taxon>Steroidobacterales</taxon>
        <taxon>Steroidobacteraceae</taxon>
        <taxon>Steroidobacter</taxon>
    </lineage>
</organism>
<sequence length="111" mass="12821">MDYRDPVVVIDETIDNLVYLVEWWLEDLELPVAREFELLSRDDAKTLSALRATRALLPRLRIVRSNYESSPALPDAKGYARDRAMDEFVERSRLQFRRLLHPPGDGPPPGT</sequence>
<keyword evidence="2" id="KW-1185">Reference proteome</keyword>
<dbReference type="AlphaFoldDB" id="A0A829YM33"/>
<reference evidence="2" key="1">
    <citation type="submission" date="2020-01" db="EMBL/GenBank/DDBJ databases">
        <title>'Steroidobacter agaridevorans' sp. nov., agar-degrading bacteria isolated from rhizosphere soils.</title>
        <authorList>
            <person name="Ikenaga M."/>
            <person name="Kataoka M."/>
            <person name="Murouchi A."/>
            <person name="Katsuragi S."/>
            <person name="Sakai M."/>
        </authorList>
    </citation>
    <scope>NUCLEOTIDE SEQUENCE [LARGE SCALE GENOMIC DNA]</scope>
    <source>
        <strain evidence="2">YU21-B</strain>
    </source>
</reference>
<dbReference type="Proteomes" id="UP000445000">
    <property type="component" value="Unassembled WGS sequence"/>
</dbReference>
<accession>A0A829YM33</accession>
<dbReference type="RefSeq" id="WP_161815508.1">
    <property type="nucleotide sequence ID" value="NZ_BLJN01000007.1"/>
</dbReference>